<accession>A0A832ZXU4</accession>
<comment type="similarity">
    <text evidence="11">Belongs to the UbiA prenyltransferase family. Protoheme IX farnesyltransferase subfamily.</text>
</comment>
<comment type="function">
    <text evidence="1 11">Converts heme B (protoheme IX) to heme O by substitution of the vinyl group on carbon 2 of heme B porphyrin ring with a hydroxyethyl farnesyl side group.</text>
</comment>
<evidence type="ECO:0000313" key="12">
    <source>
        <dbReference type="EMBL" id="HIQ29311.1"/>
    </source>
</evidence>
<feature type="transmembrane region" description="Helical" evidence="11">
    <location>
        <begin position="107"/>
        <end position="125"/>
    </location>
</feature>
<dbReference type="Pfam" id="PF01040">
    <property type="entry name" value="UbiA"/>
    <property type="match status" value="1"/>
</dbReference>
<dbReference type="UniPathway" id="UPA00834">
    <property type="reaction ID" value="UER00712"/>
</dbReference>
<comment type="similarity">
    <text evidence="4">In the C-terminal section; belongs to the UbiA prenyltransferase family. Protoheme IX farnesyltransferase subfamily.</text>
</comment>
<keyword evidence="11" id="KW-1003">Cell membrane</keyword>
<feature type="transmembrane region" description="Helical" evidence="11">
    <location>
        <begin position="203"/>
        <end position="223"/>
    </location>
</feature>
<dbReference type="GO" id="GO:0005886">
    <property type="term" value="C:plasma membrane"/>
    <property type="evidence" value="ECO:0007669"/>
    <property type="project" value="UniProtKB-SubCell"/>
</dbReference>
<comment type="pathway">
    <text evidence="3 11">Porphyrin-containing compound metabolism; heme O biosynthesis; heme O from protoheme: step 1/1.</text>
</comment>
<dbReference type="EMBL" id="DQVM01000035">
    <property type="protein sequence ID" value="HIQ29311.1"/>
    <property type="molecule type" value="Genomic_DNA"/>
</dbReference>
<dbReference type="InterPro" id="IPR030470">
    <property type="entry name" value="UbiA_prenylTrfase_CS"/>
</dbReference>
<dbReference type="Gene3D" id="1.10.357.140">
    <property type="entry name" value="UbiA prenyltransferase"/>
    <property type="match status" value="1"/>
</dbReference>
<sequence>MMNAKDLSTLLKPKIAFLNVLTGVAGYVLAGGEGVRLLFFIVAGFLTAMGSGAVNHYLDRDIDARMQRTADRPIPKRRIKPSEALLIGMGMIVSGVMLSLLTLTPLATFFIALGAFIYLVIYTMWLKRRTVWNIVIGGAAGSCPPLAGWAAVTNSIDLIPVLLAFLIFLWTPGHFWGLAIRAERDYRRAGIPMLPAVAGIERASFVTGLSNMITVAVWFAIGLLLQNPLFYFIITTPLTVLLAKDSVKLMMKPEKETAWRVFKTSSPWLMIIVVGALASLISFPSPF</sequence>
<dbReference type="Proteomes" id="UP000608579">
    <property type="component" value="Unassembled WGS sequence"/>
</dbReference>
<evidence type="ECO:0000256" key="5">
    <source>
        <dbReference type="ARBA" id="ARBA00022679"/>
    </source>
</evidence>
<feature type="transmembrane region" description="Helical" evidence="11">
    <location>
        <begin position="132"/>
        <end position="152"/>
    </location>
</feature>
<dbReference type="InterPro" id="IPR044878">
    <property type="entry name" value="UbiA_sf"/>
</dbReference>
<evidence type="ECO:0000256" key="6">
    <source>
        <dbReference type="ARBA" id="ARBA00022692"/>
    </source>
</evidence>
<evidence type="ECO:0000256" key="7">
    <source>
        <dbReference type="ARBA" id="ARBA00022989"/>
    </source>
</evidence>
<proteinExistence type="inferred from homology"/>
<feature type="transmembrane region" description="Helical" evidence="11">
    <location>
        <begin position="268"/>
        <end position="285"/>
    </location>
</feature>
<dbReference type="InterPro" id="IPR000537">
    <property type="entry name" value="UbiA_prenyltransferase"/>
</dbReference>
<keyword evidence="9 11" id="KW-0472">Membrane</keyword>
<dbReference type="NCBIfam" id="TIGR01473">
    <property type="entry name" value="cyoE_ctaB"/>
    <property type="match status" value="1"/>
</dbReference>
<keyword evidence="6 11" id="KW-0812">Transmembrane</keyword>
<evidence type="ECO:0000256" key="1">
    <source>
        <dbReference type="ARBA" id="ARBA00004019"/>
    </source>
</evidence>
<name>A0A832ZXU4_CALS0</name>
<dbReference type="HAMAP" id="MF_00154">
    <property type="entry name" value="CyoE_CtaB"/>
    <property type="match status" value="1"/>
</dbReference>
<feature type="transmembrane region" description="Helical" evidence="11">
    <location>
        <begin position="158"/>
        <end position="182"/>
    </location>
</feature>
<comment type="caution">
    <text evidence="12">The sequence shown here is derived from an EMBL/GenBank/DDBJ whole genome shotgun (WGS) entry which is preliminary data.</text>
</comment>
<evidence type="ECO:0000313" key="13">
    <source>
        <dbReference type="Proteomes" id="UP000608579"/>
    </source>
</evidence>
<dbReference type="EC" id="2.5.1.141" evidence="11"/>
<dbReference type="GO" id="GO:0008495">
    <property type="term" value="F:protoheme IX farnesyltransferase activity"/>
    <property type="evidence" value="ECO:0007669"/>
    <property type="project" value="UniProtKB-UniRule"/>
</dbReference>
<keyword evidence="7 11" id="KW-1133">Transmembrane helix</keyword>
<feature type="transmembrane region" description="Helical" evidence="11">
    <location>
        <begin position="84"/>
        <end position="101"/>
    </location>
</feature>
<keyword evidence="8 11" id="KW-0350">Heme biosynthesis</keyword>
<dbReference type="AlphaFoldDB" id="A0A832ZXU4"/>
<gene>
    <name evidence="12" type="primary">cyoE</name>
    <name evidence="11" type="synonym">ctaB</name>
    <name evidence="12" type="ORF">EYH45_01965</name>
</gene>
<keyword evidence="5 11" id="KW-0808">Transferase</keyword>
<dbReference type="NCBIfam" id="NF003349">
    <property type="entry name" value="PRK04375.1-2"/>
    <property type="match status" value="1"/>
</dbReference>
<dbReference type="GO" id="GO:0048034">
    <property type="term" value="P:heme O biosynthetic process"/>
    <property type="evidence" value="ECO:0007669"/>
    <property type="project" value="UniProtKB-UniRule"/>
</dbReference>
<evidence type="ECO:0000256" key="3">
    <source>
        <dbReference type="ARBA" id="ARBA00004919"/>
    </source>
</evidence>
<dbReference type="PANTHER" id="PTHR43448">
    <property type="entry name" value="PROTOHEME IX FARNESYLTRANSFERASE, MITOCHONDRIAL"/>
    <property type="match status" value="1"/>
</dbReference>
<dbReference type="InterPro" id="IPR006369">
    <property type="entry name" value="Protohaem_IX_farnesylTrfase"/>
</dbReference>
<feature type="transmembrane region" description="Helical" evidence="11">
    <location>
        <begin position="229"/>
        <end position="247"/>
    </location>
</feature>
<evidence type="ECO:0000256" key="8">
    <source>
        <dbReference type="ARBA" id="ARBA00023133"/>
    </source>
</evidence>
<feature type="transmembrane region" description="Helical" evidence="11">
    <location>
        <begin position="38"/>
        <end position="58"/>
    </location>
</feature>
<comment type="catalytic activity">
    <reaction evidence="10 11">
        <text>heme b + (2E,6E)-farnesyl diphosphate + H2O = Fe(II)-heme o + diphosphate</text>
        <dbReference type="Rhea" id="RHEA:28070"/>
        <dbReference type="ChEBI" id="CHEBI:15377"/>
        <dbReference type="ChEBI" id="CHEBI:33019"/>
        <dbReference type="ChEBI" id="CHEBI:60344"/>
        <dbReference type="ChEBI" id="CHEBI:60530"/>
        <dbReference type="ChEBI" id="CHEBI:175763"/>
        <dbReference type="EC" id="2.5.1.141"/>
    </reaction>
</comment>
<evidence type="ECO:0000256" key="4">
    <source>
        <dbReference type="ARBA" id="ARBA00010223"/>
    </source>
</evidence>
<evidence type="ECO:0000256" key="2">
    <source>
        <dbReference type="ARBA" id="ARBA00004651"/>
    </source>
</evidence>
<comment type="miscellaneous">
    <text evidence="11">Carbon 2 of the heme B porphyrin ring is defined according to the Fischer nomenclature.</text>
</comment>
<feature type="transmembrane region" description="Helical" evidence="11">
    <location>
        <begin position="15"/>
        <end position="32"/>
    </location>
</feature>
<dbReference type="PROSITE" id="PS00943">
    <property type="entry name" value="UBIA"/>
    <property type="match status" value="1"/>
</dbReference>
<evidence type="ECO:0000256" key="9">
    <source>
        <dbReference type="ARBA" id="ARBA00023136"/>
    </source>
</evidence>
<reference evidence="12" key="1">
    <citation type="journal article" date="2020" name="ISME J.">
        <title>Gammaproteobacteria mediating utilization of methyl-, sulfur- and petroleum organic compounds in deep ocean hydrothermal plumes.</title>
        <authorList>
            <person name="Zhou Z."/>
            <person name="Liu Y."/>
            <person name="Pan J."/>
            <person name="Cron B.R."/>
            <person name="Toner B.M."/>
            <person name="Anantharaman K."/>
            <person name="Breier J.A."/>
            <person name="Dick G.J."/>
            <person name="Li M."/>
        </authorList>
    </citation>
    <scope>NUCLEOTIDE SEQUENCE</scope>
    <source>
        <strain evidence="12">SZUA-1515</strain>
    </source>
</reference>
<organism evidence="12 13">
    <name type="scientific">Caldiarchaeum subterraneum</name>
    <dbReference type="NCBI Taxonomy" id="311458"/>
    <lineage>
        <taxon>Archaea</taxon>
        <taxon>Nitrososphaerota</taxon>
        <taxon>Candidatus Caldarchaeales</taxon>
        <taxon>Candidatus Caldarchaeaceae</taxon>
        <taxon>Candidatus Caldarchaeum</taxon>
    </lineage>
</organism>
<dbReference type="Gene3D" id="1.20.120.1780">
    <property type="entry name" value="UbiA prenyltransferase"/>
    <property type="match status" value="1"/>
</dbReference>
<dbReference type="CDD" id="cd13957">
    <property type="entry name" value="PT_UbiA_Cox10"/>
    <property type="match status" value="1"/>
</dbReference>
<protein>
    <recommendedName>
        <fullName evidence="11">Protoheme IX farnesyltransferase</fullName>
        <ecNumber evidence="11">2.5.1.141</ecNumber>
    </recommendedName>
    <alternativeName>
        <fullName evidence="11">Heme B farnesyltransferase</fullName>
    </alternativeName>
    <alternativeName>
        <fullName evidence="11">Heme O synthase</fullName>
    </alternativeName>
</protein>
<evidence type="ECO:0000256" key="10">
    <source>
        <dbReference type="ARBA" id="ARBA00047690"/>
    </source>
</evidence>
<dbReference type="PANTHER" id="PTHR43448:SF2">
    <property type="entry name" value="PROTOHEME IX FARNESYLTRANSFERASE, MITOCHONDRIAL"/>
    <property type="match status" value="1"/>
</dbReference>
<comment type="subcellular location">
    <subcellularLocation>
        <location evidence="2 11">Cell membrane</location>
        <topology evidence="2 11">Multi-pass membrane protein</topology>
    </subcellularLocation>
</comment>
<evidence type="ECO:0000256" key="11">
    <source>
        <dbReference type="HAMAP-Rule" id="MF_00154"/>
    </source>
</evidence>